<organism evidence="3 4">
    <name type="scientific">Steinernema carpocapsae</name>
    <name type="common">Entomopathogenic nematode</name>
    <dbReference type="NCBI Taxonomy" id="34508"/>
    <lineage>
        <taxon>Eukaryota</taxon>
        <taxon>Metazoa</taxon>
        <taxon>Ecdysozoa</taxon>
        <taxon>Nematoda</taxon>
        <taxon>Chromadorea</taxon>
        <taxon>Rhabditida</taxon>
        <taxon>Tylenchina</taxon>
        <taxon>Panagrolaimomorpha</taxon>
        <taxon>Strongyloidoidea</taxon>
        <taxon>Steinernematidae</taxon>
        <taxon>Steinernema</taxon>
    </lineage>
</organism>
<dbReference type="AlphaFoldDB" id="A0A4U5LW63"/>
<dbReference type="InterPro" id="IPR029021">
    <property type="entry name" value="Prot-tyrosine_phosphatase-like"/>
</dbReference>
<feature type="domain" description="Tyrosine specific protein phosphatases" evidence="2">
    <location>
        <begin position="232"/>
        <end position="300"/>
    </location>
</feature>
<dbReference type="SUPFAM" id="SSF52799">
    <property type="entry name" value="(Phosphotyrosine protein) phosphatases II"/>
    <property type="match status" value="1"/>
</dbReference>
<comment type="caution">
    <text evidence="3">The sequence shown here is derived from an EMBL/GenBank/DDBJ whole genome shotgun (WGS) entry which is preliminary data.</text>
</comment>
<dbReference type="PROSITE" id="PS00383">
    <property type="entry name" value="TYR_PHOSPHATASE_1"/>
    <property type="match status" value="1"/>
</dbReference>
<dbReference type="PANTHER" id="PTHR46163">
    <property type="entry name" value="TYROSINE-PROTEIN PHOSPHATASE-RELATED"/>
    <property type="match status" value="1"/>
</dbReference>
<dbReference type="Gene3D" id="3.90.190.10">
    <property type="entry name" value="Protein tyrosine phosphatase superfamily"/>
    <property type="match status" value="1"/>
</dbReference>
<evidence type="ECO:0000259" key="1">
    <source>
        <dbReference type="PROSITE" id="PS50055"/>
    </source>
</evidence>
<gene>
    <name evidence="3" type="ORF">L596_027671</name>
</gene>
<dbReference type="PRINTS" id="PR00700">
    <property type="entry name" value="PRTYPHPHTASE"/>
</dbReference>
<dbReference type="SMART" id="SM00404">
    <property type="entry name" value="PTPc_motif"/>
    <property type="match status" value="1"/>
</dbReference>
<dbReference type="OrthoDB" id="10253954at2759"/>
<dbReference type="PROSITE" id="PS50056">
    <property type="entry name" value="TYR_PHOSPHATASE_2"/>
    <property type="match status" value="1"/>
</dbReference>
<dbReference type="Proteomes" id="UP000298663">
    <property type="component" value="Unassembled WGS sequence"/>
</dbReference>
<dbReference type="Pfam" id="PF00102">
    <property type="entry name" value="Y_phosphatase"/>
    <property type="match status" value="1"/>
</dbReference>
<dbReference type="STRING" id="34508.A0A4U5LW63"/>
<protein>
    <recommendedName>
        <fullName evidence="5">Tyrosine-protein phosphatase domain-containing protein</fullName>
    </recommendedName>
</protein>
<sequence>MSNAEGDPNAAEAKQQAVAHQDVVNAHIHAFCDTWVDRGLREAEVNLLPTGWNLQRVRGEHRRAEKPLQGCPLPRLDACGSPRPPRVERLHPRQLRPDSVQREAVYLHPGLNSAPLSTTSYDFWHMITQEGVDNILMLCNFLENGRPKCARYVPMAVNETMRFEDDITVTCKQVSPLAVDGTNGKLSEELVQRLLHVNKTTDNETVTLPVTHYQFLAWPDHGVPSSTALAPLYLLQYIRQTKKPIVVHCSAGVGRTGSVVAIEYVLESVLFNQRCEDLAEIVRDLRTQRACCVQTESQYFYVHWILLRFYTEHRYIAADDPRLVKFLADYEQATAKRP</sequence>
<dbReference type="InterPro" id="IPR003595">
    <property type="entry name" value="Tyr_Pase_cat"/>
</dbReference>
<reference evidence="3 4" key="2">
    <citation type="journal article" date="2019" name="G3 (Bethesda)">
        <title>Hybrid Assembly of the Genome of the Entomopathogenic Nematode Steinernema carpocapsae Identifies the X-Chromosome.</title>
        <authorList>
            <person name="Serra L."/>
            <person name="Macchietto M."/>
            <person name="Macias-Munoz A."/>
            <person name="McGill C.J."/>
            <person name="Rodriguez I.M."/>
            <person name="Rodriguez B."/>
            <person name="Murad R."/>
            <person name="Mortazavi A."/>
        </authorList>
    </citation>
    <scope>NUCLEOTIDE SEQUENCE [LARGE SCALE GENOMIC DNA]</scope>
    <source>
        <strain evidence="3 4">ALL</strain>
    </source>
</reference>
<dbReference type="InterPro" id="IPR052782">
    <property type="entry name" value="Oocyte-zygote_transition_reg"/>
</dbReference>
<dbReference type="InterPro" id="IPR016130">
    <property type="entry name" value="Tyr_Pase_AS"/>
</dbReference>
<dbReference type="InterPro" id="IPR000387">
    <property type="entry name" value="Tyr_Pase_dom"/>
</dbReference>
<proteinExistence type="predicted"/>
<evidence type="ECO:0008006" key="5">
    <source>
        <dbReference type="Google" id="ProtNLM"/>
    </source>
</evidence>
<dbReference type="PANTHER" id="PTHR46163:SF5">
    <property type="entry name" value="TYROSINE-PROTEIN PHOSPHATASE"/>
    <property type="match status" value="1"/>
</dbReference>
<feature type="domain" description="Tyrosine-protein phosphatase" evidence="1">
    <location>
        <begin position="46"/>
        <end position="309"/>
    </location>
</feature>
<evidence type="ECO:0000313" key="3">
    <source>
        <dbReference type="EMBL" id="TKR60421.1"/>
    </source>
</evidence>
<dbReference type="EMBL" id="AZBU02000011">
    <property type="protein sequence ID" value="TKR60421.1"/>
    <property type="molecule type" value="Genomic_DNA"/>
</dbReference>
<dbReference type="SMART" id="SM00194">
    <property type="entry name" value="PTPc"/>
    <property type="match status" value="1"/>
</dbReference>
<evidence type="ECO:0000313" key="4">
    <source>
        <dbReference type="Proteomes" id="UP000298663"/>
    </source>
</evidence>
<dbReference type="GO" id="GO:0004725">
    <property type="term" value="F:protein tyrosine phosphatase activity"/>
    <property type="evidence" value="ECO:0007669"/>
    <property type="project" value="InterPro"/>
</dbReference>
<reference evidence="3 4" key="1">
    <citation type="journal article" date="2015" name="Genome Biol.">
        <title>Comparative genomics of Steinernema reveals deeply conserved gene regulatory networks.</title>
        <authorList>
            <person name="Dillman A.R."/>
            <person name="Macchietto M."/>
            <person name="Porter C.F."/>
            <person name="Rogers A."/>
            <person name="Williams B."/>
            <person name="Antoshechkin I."/>
            <person name="Lee M.M."/>
            <person name="Goodwin Z."/>
            <person name="Lu X."/>
            <person name="Lewis E.E."/>
            <person name="Goodrich-Blair H."/>
            <person name="Stock S.P."/>
            <person name="Adams B.J."/>
            <person name="Sternberg P.W."/>
            <person name="Mortazavi A."/>
        </authorList>
    </citation>
    <scope>NUCLEOTIDE SEQUENCE [LARGE SCALE GENOMIC DNA]</scope>
    <source>
        <strain evidence="3 4">ALL</strain>
    </source>
</reference>
<dbReference type="CDD" id="cd00047">
    <property type="entry name" value="PTPc"/>
    <property type="match status" value="1"/>
</dbReference>
<dbReference type="PROSITE" id="PS50055">
    <property type="entry name" value="TYR_PHOSPHATASE_PTP"/>
    <property type="match status" value="1"/>
</dbReference>
<evidence type="ECO:0000259" key="2">
    <source>
        <dbReference type="PROSITE" id="PS50056"/>
    </source>
</evidence>
<dbReference type="InterPro" id="IPR000242">
    <property type="entry name" value="PTP_cat"/>
</dbReference>
<keyword evidence="4" id="KW-1185">Reference proteome</keyword>
<name>A0A4U5LW63_STECR</name>
<accession>A0A4U5LW63</accession>